<feature type="compositionally biased region" description="Polar residues" evidence="1">
    <location>
        <begin position="111"/>
        <end position="141"/>
    </location>
</feature>
<name>A0A1B7NMX2_9EURO</name>
<sequence length="387" mass="42547">MRRARSSTSSPSRKRILKELKPNASRSRTSSCSTGRRRSSSQDGTSRSSSANRRKSSKPQSHRAGTYTQILRKGDSVLCQRKEDLVSLHRNSCRIFDAGRTKPDAAAGDGSHNSNHVTPRSKFVRSNTAPTDNSPFTTSKIASLKPNKSCCTASPSLAPLLDSTVQSPPTSPASPNGYATPETERHHNWGPVICNSSSAGYLQREEDSQEYKPIPATIIDWTSPSTRRREYEQIDRSTRGVRGIWRRIAPSWCQPGGSMTPFFEEGKGGKGMYEGSVRRFRMDVPDRDNHDDGGDDATKQSDINSPSDNEKAQQSSKVKWKWIESSTSPIGIVSACTSNRHVAKAGNHHSVYPAATDFSSSLQELGQESVVHDDDDARDLPNNRGII</sequence>
<dbReference type="AlphaFoldDB" id="A0A1B7NMX2"/>
<feature type="region of interest" description="Disordered" evidence="1">
    <location>
        <begin position="283"/>
        <end position="319"/>
    </location>
</feature>
<organism evidence="2 3">
    <name type="scientific">Emergomyces africanus</name>
    <dbReference type="NCBI Taxonomy" id="1955775"/>
    <lineage>
        <taxon>Eukaryota</taxon>
        <taxon>Fungi</taxon>
        <taxon>Dikarya</taxon>
        <taxon>Ascomycota</taxon>
        <taxon>Pezizomycotina</taxon>
        <taxon>Eurotiomycetes</taxon>
        <taxon>Eurotiomycetidae</taxon>
        <taxon>Onygenales</taxon>
        <taxon>Ajellomycetaceae</taxon>
        <taxon>Emergomyces</taxon>
    </lineage>
</organism>
<reference evidence="2 3" key="1">
    <citation type="submission" date="2015-07" db="EMBL/GenBank/DDBJ databases">
        <title>Emmonsia species relationships and genome sequence.</title>
        <authorList>
            <person name="Cuomo C.A."/>
            <person name="Schwartz I.S."/>
            <person name="Kenyon C."/>
            <person name="de Hoog G.S."/>
            <person name="Govender N.P."/>
            <person name="Botha A."/>
            <person name="Moreno L."/>
            <person name="de Vries M."/>
            <person name="Munoz J.F."/>
            <person name="Stielow J.B."/>
        </authorList>
    </citation>
    <scope>NUCLEOTIDE SEQUENCE [LARGE SCALE GENOMIC DNA]</scope>
    <source>
        <strain evidence="2 3">CBS 136260</strain>
    </source>
</reference>
<gene>
    <name evidence="2" type="ORF">ACJ72_07678</name>
</gene>
<feature type="region of interest" description="Disordered" evidence="1">
    <location>
        <begin position="103"/>
        <end position="141"/>
    </location>
</feature>
<feature type="region of interest" description="Disordered" evidence="1">
    <location>
        <begin position="160"/>
        <end position="190"/>
    </location>
</feature>
<accession>A0A1B7NMX2</accession>
<feature type="compositionally biased region" description="Low complexity" evidence="1">
    <location>
        <begin position="1"/>
        <end position="11"/>
    </location>
</feature>
<evidence type="ECO:0000256" key="1">
    <source>
        <dbReference type="SAM" id="MobiDB-lite"/>
    </source>
</evidence>
<dbReference type="Proteomes" id="UP000091918">
    <property type="component" value="Unassembled WGS sequence"/>
</dbReference>
<protein>
    <submittedName>
        <fullName evidence="2">Uncharacterized protein</fullName>
    </submittedName>
</protein>
<feature type="compositionally biased region" description="Low complexity" evidence="1">
    <location>
        <begin position="41"/>
        <end position="51"/>
    </location>
</feature>
<feature type="compositionally biased region" description="Basic residues" evidence="1">
    <location>
        <begin position="52"/>
        <end position="61"/>
    </location>
</feature>
<dbReference type="EMBL" id="LGUA01001819">
    <property type="protein sequence ID" value="OAX78016.1"/>
    <property type="molecule type" value="Genomic_DNA"/>
</dbReference>
<proteinExistence type="predicted"/>
<feature type="compositionally biased region" description="Low complexity" evidence="1">
    <location>
        <begin position="25"/>
        <end position="34"/>
    </location>
</feature>
<keyword evidence="3" id="KW-1185">Reference proteome</keyword>
<evidence type="ECO:0000313" key="3">
    <source>
        <dbReference type="Proteomes" id="UP000091918"/>
    </source>
</evidence>
<feature type="compositionally biased region" description="Basic and acidic residues" evidence="1">
    <location>
        <begin position="283"/>
        <end position="299"/>
    </location>
</feature>
<feature type="region of interest" description="Disordered" evidence="1">
    <location>
        <begin position="1"/>
        <end position="69"/>
    </location>
</feature>
<comment type="caution">
    <text evidence="2">The sequence shown here is derived from an EMBL/GenBank/DDBJ whole genome shotgun (WGS) entry which is preliminary data.</text>
</comment>
<evidence type="ECO:0000313" key="2">
    <source>
        <dbReference type="EMBL" id="OAX78016.1"/>
    </source>
</evidence>
<feature type="compositionally biased region" description="Polar residues" evidence="1">
    <location>
        <begin position="300"/>
        <end position="317"/>
    </location>
</feature>
<dbReference type="OrthoDB" id="5366332at2759"/>